<dbReference type="GO" id="GO:0030313">
    <property type="term" value="C:cell envelope"/>
    <property type="evidence" value="ECO:0007669"/>
    <property type="project" value="UniProtKB-SubCell"/>
</dbReference>
<comment type="caution">
    <text evidence="6">The sequence shown here is derived from an EMBL/GenBank/DDBJ whole genome shotgun (WGS) entry which is preliminary data.</text>
</comment>
<evidence type="ECO:0000256" key="3">
    <source>
        <dbReference type="SAM" id="Coils"/>
    </source>
</evidence>
<evidence type="ECO:0000256" key="4">
    <source>
        <dbReference type="SAM" id="Phobius"/>
    </source>
</evidence>
<dbReference type="SUPFAM" id="SSF111369">
    <property type="entry name" value="HlyD-like secretion proteins"/>
    <property type="match status" value="2"/>
</dbReference>
<proteinExistence type="predicted"/>
<protein>
    <submittedName>
        <fullName evidence="6">Hemolysin D</fullName>
    </submittedName>
</protein>
<evidence type="ECO:0000256" key="2">
    <source>
        <dbReference type="ARBA" id="ARBA00023054"/>
    </source>
</evidence>
<keyword evidence="4" id="KW-1133">Transmembrane helix</keyword>
<dbReference type="NCBIfam" id="TIGR02971">
    <property type="entry name" value="heterocyst_DevB"/>
    <property type="match status" value="1"/>
</dbReference>
<dbReference type="Gene3D" id="2.40.50.100">
    <property type="match status" value="2"/>
</dbReference>
<dbReference type="InterPro" id="IPR050465">
    <property type="entry name" value="UPF0194_transport"/>
</dbReference>
<dbReference type="STRING" id="1781255.BH720_05900"/>
<name>A0A1E5QNA7_9CYAN</name>
<feature type="domain" description="YbhG-like alpha-helical hairpin" evidence="5">
    <location>
        <begin position="165"/>
        <end position="267"/>
    </location>
</feature>
<organism evidence="6">
    <name type="scientific">Desertifilum tharense IPPAS B-1220</name>
    <dbReference type="NCBI Taxonomy" id="1781255"/>
    <lineage>
        <taxon>Bacteria</taxon>
        <taxon>Bacillati</taxon>
        <taxon>Cyanobacteriota</taxon>
        <taxon>Cyanophyceae</taxon>
        <taxon>Desertifilales</taxon>
        <taxon>Desertifilaceae</taxon>
        <taxon>Desertifilum</taxon>
    </lineage>
</organism>
<evidence type="ECO:0000313" key="6">
    <source>
        <dbReference type="EMBL" id="OEJ76091.1"/>
    </source>
</evidence>
<evidence type="ECO:0000256" key="1">
    <source>
        <dbReference type="ARBA" id="ARBA00004196"/>
    </source>
</evidence>
<dbReference type="PANTHER" id="PTHR32347">
    <property type="entry name" value="EFFLUX SYSTEM COMPONENT YKNX-RELATED"/>
    <property type="match status" value="1"/>
</dbReference>
<dbReference type="PRINTS" id="PR01490">
    <property type="entry name" value="RTXTOXIND"/>
</dbReference>
<gene>
    <name evidence="6" type="ORF">BH720_05900</name>
</gene>
<dbReference type="EMBL" id="MJGC01000041">
    <property type="protein sequence ID" value="OEJ76091.1"/>
    <property type="molecule type" value="Genomic_DNA"/>
</dbReference>
<comment type="subcellular location">
    <subcellularLocation>
        <location evidence="1">Cell envelope</location>
    </subcellularLocation>
</comment>
<dbReference type="InterPro" id="IPR014315">
    <property type="entry name" value="ABC_heterocyst_DevB"/>
</dbReference>
<dbReference type="PANTHER" id="PTHR32347:SF27">
    <property type="entry name" value="RND EFFLUX PUMP MEMBRANE FUSION PROTEIN BARREL-SANDWICH DOMAIN-CONTAINING PROTEIN"/>
    <property type="match status" value="1"/>
</dbReference>
<dbReference type="InterPro" id="IPR059052">
    <property type="entry name" value="HH_YbhG-like"/>
</dbReference>
<dbReference type="Gene3D" id="1.10.287.470">
    <property type="entry name" value="Helix hairpin bin"/>
    <property type="match status" value="1"/>
</dbReference>
<evidence type="ECO:0000259" key="5">
    <source>
        <dbReference type="Pfam" id="PF25881"/>
    </source>
</evidence>
<accession>A0A1E5QNA7</accession>
<dbReference type="AlphaFoldDB" id="A0A1E5QNA7"/>
<dbReference type="RefSeq" id="WP_069966249.1">
    <property type="nucleotide sequence ID" value="NZ_CM124774.1"/>
</dbReference>
<dbReference type="OrthoDB" id="264111at2"/>
<sequence length="433" mass="46978">MVQHPAARIASTPTLARQAFLLVATASVIAGGATLYWVKSPFSPRAREPIAQAQPLELKTITALGRLEPQGQTLQLSAPSSAEGNRIAELLVQEGDRIQAGEPIAILDNRDRASAALQKAQEQVSLAQANLDRVKAGAKTGELNAQQATIARLEAERRTEIQAQQAAISRLEAELQGEVAAQQATIARLEAERNNAQVEAQRYEKLYRDGAISAENWDNKRLALNTAQQHLQEAQVTLTRLRSSREQQIQEAQANLNRTTDAKLEQINEAKATLEKIAEIRPVDVQAAEAELRSAQAALKQAEADLELTAIRAPRDGQILKINTYPGERVSSEGVVLLGQTQNMVAVAEVYESDITQVRIGQKARISSDAFPDELSGTVQHIGLQVLRQNVVNTDPSANIDARVVEVKVLLDPASSQKVAGLTNLQVKVAIEQ</sequence>
<feature type="coiled-coil region" evidence="3">
    <location>
        <begin position="110"/>
        <end position="312"/>
    </location>
</feature>
<feature type="transmembrane region" description="Helical" evidence="4">
    <location>
        <begin position="20"/>
        <end position="38"/>
    </location>
</feature>
<dbReference type="Gene3D" id="2.40.30.170">
    <property type="match status" value="1"/>
</dbReference>
<keyword evidence="2 3" id="KW-0175">Coiled coil</keyword>
<dbReference type="Pfam" id="PF25881">
    <property type="entry name" value="HH_YBHG"/>
    <property type="match status" value="1"/>
</dbReference>
<keyword evidence="4" id="KW-0812">Transmembrane</keyword>
<reference evidence="6" key="1">
    <citation type="submission" date="2016-09" db="EMBL/GenBank/DDBJ databases">
        <title>Draft genome of thermotolerant cyanobacterium Desertifilum sp. strain IPPAS B-1220.</title>
        <authorList>
            <person name="Sinetova M.A."/>
            <person name="Bolakhan K."/>
            <person name="Zayadan B.K."/>
            <person name="Mironov K.S."/>
            <person name="Ustinova V."/>
            <person name="Kupriyanova E.V."/>
            <person name="Sidorov R.A."/>
            <person name="Skrypnik A.N."/>
            <person name="Gogoleva N.E."/>
            <person name="Gogolev Y.V."/>
            <person name="Los D.A."/>
        </authorList>
    </citation>
    <scope>NUCLEOTIDE SEQUENCE [LARGE SCALE GENOMIC DNA]</scope>
    <source>
        <strain evidence="6">IPPAS B-1220</strain>
    </source>
</reference>
<keyword evidence="4" id="KW-0472">Membrane</keyword>